<evidence type="ECO:0000313" key="1">
    <source>
        <dbReference type="EMBL" id="CAH1417131.1"/>
    </source>
</evidence>
<organism evidence="1 2">
    <name type="scientific">Lactuca virosa</name>
    <dbReference type="NCBI Taxonomy" id="75947"/>
    <lineage>
        <taxon>Eukaryota</taxon>
        <taxon>Viridiplantae</taxon>
        <taxon>Streptophyta</taxon>
        <taxon>Embryophyta</taxon>
        <taxon>Tracheophyta</taxon>
        <taxon>Spermatophyta</taxon>
        <taxon>Magnoliopsida</taxon>
        <taxon>eudicotyledons</taxon>
        <taxon>Gunneridae</taxon>
        <taxon>Pentapetalae</taxon>
        <taxon>asterids</taxon>
        <taxon>campanulids</taxon>
        <taxon>Asterales</taxon>
        <taxon>Asteraceae</taxon>
        <taxon>Cichorioideae</taxon>
        <taxon>Cichorieae</taxon>
        <taxon>Lactucinae</taxon>
        <taxon>Lactuca</taxon>
    </lineage>
</organism>
<reference evidence="1 2" key="1">
    <citation type="submission" date="2022-01" db="EMBL/GenBank/DDBJ databases">
        <authorList>
            <person name="Xiong W."/>
            <person name="Schranz E."/>
        </authorList>
    </citation>
    <scope>NUCLEOTIDE SEQUENCE [LARGE SCALE GENOMIC DNA]</scope>
</reference>
<accession>A0AAU9LUY9</accession>
<gene>
    <name evidence="1" type="ORF">LVIROSA_LOCUS4841</name>
</gene>
<name>A0AAU9LUY9_9ASTR</name>
<protein>
    <submittedName>
        <fullName evidence="1">Uncharacterized protein</fullName>
    </submittedName>
</protein>
<dbReference type="AlphaFoldDB" id="A0AAU9LUY9"/>
<keyword evidence="2" id="KW-1185">Reference proteome</keyword>
<evidence type="ECO:0000313" key="2">
    <source>
        <dbReference type="Proteomes" id="UP001157418"/>
    </source>
</evidence>
<sequence>MASCLKRRTSKLLSQKPRILSSFFAERWFGMLAYQDHLAHKTNTSIIKNLALIKDGLTASFSTFSDSTNELVEAEVSTNIPDEKDETLQDQSISYHQKPVKIYSYNGDATTTKHHKSLNECHLSTKQNSINFNPNYKSFMTSDSPPLT</sequence>
<dbReference type="EMBL" id="CAKMRJ010000002">
    <property type="protein sequence ID" value="CAH1417131.1"/>
    <property type="molecule type" value="Genomic_DNA"/>
</dbReference>
<dbReference type="Proteomes" id="UP001157418">
    <property type="component" value="Unassembled WGS sequence"/>
</dbReference>
<comment type="caution">
    <text evidence="1">The sequence shown here is derived from an EMBL/GenBank/DDBJ whole genome shotgun (WGS) entry which is preliminary data.</text>
</comment>
<proteinExistence type="predicted"/>